<dbReference type="AlphaFoldDB" id="A0A835Z2D5"/>
<reference evidence="2" key="1">
    <citation type="submission" date="2021-02" db="EMBL/GenBank/DDBJ databases">
        <title>First Annotated Genome of the Yellow-green Alga Tribonema minus.</title>
        <authorList>
            <person name="Mahan K.M."/>
        </authorList>
    </citation>
    <scope>NUCLEOTIDE SEQUENCE</scope>
    <source>
        <strain evidence="2">UTEX B ZZ1240</strain>
    </source>
</reference>
<proteinExistence type="predicted"/>
<feature type="transmembrane region" description="Helical" evidence="1">
    <location>
        <begin position="32"/>
        <end position="53"/>
    </location>
</feature>
<keyword evidence="1" id="KW-0812">Transmembrane</keyword>
<accession>A0A835Z2D5</accession>
<gene>
    <name evidence="2" type="ORF">JKP88DRAFT_289427</name>
</gene>
<dbReference type="OrthoDB" id="79718at2759"/>
<evidence type="ECO:0000313" key="2">
    <source>
        <dbReference type="EMBL" id="KAG5185158.1"/>
    </source>
</evidence>
<evidence type="ECO:0000313" key="3">
    <source>
        <dbReference type="Proteomes" id="UP000664859"/>
    </source>
</evidence>
<protein>
    <submittedName>
        <fullName evidence="2">Uncharacterized protein</fullName>
    </submittedName>
</protein>
<keyword evidence="3" id="KW-1185">Reference proteome</keyword>
<keyword evidence="1" id="KW-1133">Transmembrane helix</keyword>
<dbReference type="Proteomes" id="UP000664859">
    <property type="component" value="Unassembled WGS sequence"/>
</dbReference>
<name>A0A835Z2D5_9STRA</name>
<evidence type="ECO:0000256" key="1">
    <source>
        <dbReference type="SAM" id="Phobius"/>
    </source>
</evidence>
<organism evidence="2 3">
    <name type="scientific">Tribonema minus</name>
    <dbReference type="NCBI Taxonomy" id="303371"/>
    <lineage>
        <taxon>Eukaryota</taxon>
        <taxon>Sar</taxon>
        <taxon>Stramenopiles</taxon>
        <taxon>Ochrophyta</taxon>
        <taxon>PX clade</taxon>
        <taxon>Xanthophyceae</taxon>
        <taxon>Tribonematales</taxon>
        <taxon>Tribonemataceae</taxon>
        <taxon>Tribonema</taxon>
    </lineage>
</organism>
<dbReference type="EMBL" id="JAFCMP010000140">
    <property type="protein sequence ID" value="KAG5185158.1"/>
    <property type="molecule type" value="Genomic_DNA"/>
</dbReference>
<keyword evidence="1" id="KW-0472">Membrane</keyword>
<comment type="caution">
    <text evidence="2">The sequence shown here is derived from an EMBL/GenBank/DDBJ whole genome shotgun (WGS) entry which is preliminary data.</text>
</comment>
<sequence length="77" mass="8404">MTVHAMWQKTKEQAAWGPNFLRRSTATASRRVVMVIFGGLFCYGLGTAIPGAVSKYLVSRNRGDDAKRLKDGGDKAS</sequence>